<keyword evidence="8" id="KW-0282">Flagellum</keyword>
<dbReference type="GO" id="GO:0005198">
    <property type="term" value="F:structural molecule activity"/>
    <property type="evidence" value="ECO:0007669"/>
    <property type="project" value="InterPro"/>
</dbReference>
<dbReference type="EMBL" id="JABWRE010000013">
    <property type="protein sequence ID" value="MBC3442406.1"/>
    <property type="molecule type" value="Genomic_DNA"/>
</dbReference>
<name>A0A923G0W1_9PSED</name>
<dbReference type="InterPro" id="IPR013384">
    <property type="entry name" value="Flagell_FlgL"/>
</dbReference>
<keyword evidence="8" id="KW-0969">Cilium</keyword>
<dbReference type="RefSeq" id="WP_186555952.1">
    <property type="nucleotide sequence ID" value="NZ_JABWRE020000001.1"/>
</dbReference>
<dbReference type="GO" id="GO:0009424">
    <property type="term" value="C:bacterial-type flagellum hook"/>
    <property type="evidence" value="ECO:0007669"/>
    <property type="project" value="InterPro"/>
</dbReference>
<feature type="compositionally biased region" description="Polar residues" evidence="6">
    <location>
        <begin position="307"/>
        <end position="323"/>
    </location>
</feature>
<dbReference type="SUPFAM" id="SSF64518">
    <property type="entry name" value="Phase 1 flagellin"/>
    <property type="match status" value="1"/>
</dbReference>
<gene>
    <name evidence="9" type="ORF">HU737_004050</name>
    <name evidence="8" type="ORF">HU737_17080</name>
</gene>
<proteinExistence type="inferred from homology"/>
<keyword evidence="8" id="KW-0966">Cell projection</keyword>
<evidence type="ECO:0000259" key="7">
    <source>
        <dbReference type="Pfam" id="PF00669"/>
    </source>
</evidence>
<sequence length="532" mass="56279">MRISTSQFYNTNSANYQRNFANTVKTQQEASDGIRVRTAADDPVGAARLLQLEQQQNMLKQYSGNITNVRNALGTAESTLSSIGTILQRVNELAVSSGNASFTDADRKANADELSSLEDQLFSLMNSKDENGKYLFSGSKGDTPPYVRNADGTYSYQGDQSSLMLQVGDMLSLAANETGYDAFEQALNTSRTETQLTVPSTDDGRISLSNGQVSGSSTFNDRFRSGEPYSIEFTSSTQFKITDTNGNDVTLEATQGGKFDPNGENTSINFRGVDLRLDITFKPGDEVDYDAALAGHTFTLGAKPDSISGTRSPGNGASGSQVTGASITDESLYKAAFPGGGAILKISDSDPTKFDLYAAPLDANSRPIGSGTLAGTGTAADPFTATAAGVTFELSTAPDAGDSFAIKADTHQTQNVLDTIGQLRTALMTPMDKDPAARQNFLASLDSAIGNIASATNQVSSSISAIGGRGQALDVQAETNEALSTENLKTQSSIRESDPAEVMLRLQMQTNMLQASLQAYAKVAGLSLVNYI</sequence>
<dbReference type="NCBIfam" id="TIGR02550">
    <property type="entry name" value="flagell_flgL"/>
    <property type="match status" value="1"/>
</dbReference>
<evidence type="ECO:0000256" key="6">
    <source>
        <dbReference type="SAM" id="MobiDB-lite"/>
    </source>
</evidence>
<dbReference type="GO" id="GO:0071973">
    <property type="term" value="P:bacterial-type flagellum-dependent cell motility"/>
    <property type="evidence" value="ECO:0007669"/>
    <property type="project" value="InterPro"/>
</dbReference>
<comment type="caution">
    <text evidence="8">The sequence shown here is derived from an EMBL/GenBank/DDBJ whole genome shotgun (WGS) entry which is preliminary data.</text>
</comment>
<dbReference type="PRINTS" id="PR00207">
    <property type="entry name" value="FLAGELLIN"/>
</dbReference>
<dbReference type="AlphaFoldDB" id="A0A923G0W1"/>
<comment type="subcellular location">
    <subcellularLocation>
        <location evidence="1">Bacterial flagellum</location>
    </subcellularLocation>
    <subcellularLocation>
        <location evidence="2">Secreted</location>
    </subcellularLocation>
</comment>
<evidence type="ECO:0000313" key="9">
    <source>
        <dbReference type="EMBL" id="MBV4535146.1"/>
    </source>
</evidence>
<reference evidence="9" key="3">
    <citation type="submission" date="2021-06" db="EMBL/GenBank/DDBJ databases">
        <title>Updating the genus Pseudomonas: Description of 43 new species and partition of the Pseudomonas putida group.</title>
        <authorList>
            <person name="Girard L."/>
            <person name="Lood C."/>
            <person name="Vandamme P."/>
            <person name="Rokni-Zadeh H."/>
            <person name="Van Noort V."/>
            <person name="Hofte M."/>
            <person name="Lavigne R."/>
            <person name="De Mot R."/>
        </authorList>
    </citation>
    <scope>NUCLEOTIDE SEQUENCE</scope>
    <source>
        <strain evidence="9">SWRI10</strain>
    </source>
</reference>
<evidence type="ECO:0000256" key="5">
    <source>
        <dbReference type="ARBA" id="ARBA00023143"/>
    </source>
</evidence>
<reference evidence="8" key="2">
    <citation type="submission" date="2020-07" db="EMBL/GenBank/DDBJ databases">
        <authorList>
            <person name="Lood C."/>
            <person name="Girard L."/>
        </authorList>
    </citation>
    <scope>NUCLEOTIDE SEQUENCE</scope>
    <source>
        <strain evidence="8">SWRI10</strain>
    </source>
</reference>
<keyword evidence="5" id="KW-0975">Bacterial flagellum</keyword>
<feature type="domain" description="Flagellin N-terminal" evidence="7">
    <location>
        <begin position="3"/>
        <end position="140"/>
    </location>
</feature>
<dbReference type="Gene3D" id="1.20.1330.10">
    <property type="entry name" value="f41 fragment of flagellin, N-terminal domain"/>
    <property type="match status" value="2"/>
</dbReference>
<evidence type="ECO:0000256" key="2">
    <source>
        <dbReference type="ARBA" id="ARBA00004613"/>
    </source>
</evidence>
<evidence type="ECO:0000256" key="1">
    <source>
        <dbReference type="ARBA" id="ARBA00004365"/>
    </source>
</evidence>
<dbReference type="PANTHER" id="PTHR42792:SF1">
    <property type="entry name" value="FLAGELLAR HOOK-ASSOCIATED PROTEIN 3"/>
    <property type="match status" value="1"/>
</dbReference>
<comment type="similarity">
    <text evidence="3">Belongs to the bacterial flagellin family.</text>
</comment>
<dbReference type="Pfam" id="PF00669">
    <property type="entry name" value="Flagellin_N"/>
    <property type="match status" value="1"/>
</dbReference>
<dbReference type="PANTHER" id="PTHR42792">
    <property type="entry name" value="FLAGELLIN"/>
    <property type="match status" value="1"/>
</dbReference>
<dbReference type="InterPro" id="IPR001029">
    <property type="entry name" value="Flagellin_N"/>
</dbReference>
<dbReference type="InterPro" id="IPR001492">
    <property type="entry name" value="Flagellin"/>
</dbReference>
<accession>A0A923G0W1</accession>
<evidence type="ECO:0000256" key="3">
    <source>
        <dbReference type="ARBA" id="ARBA00005709"/>
    </source>
</evidence>
<organism evidence="8">
    <name type="scientific">Pseudomonas urmiensis</name>
    <dbReference type="NCBI Taxonomy" id="2745493"/>
    <lineage>
        <taxon>Bacteria</taxon>
        <taxon>Pseudomonadati</taxon>
        <taxon>Pseudomonadota</taxon>
        <taxon>Gammaproteobacteria</taxon>
        <taxon>Pseudomonadales</taxon>
        <taxon>Pseudomonadaceae</taxon>
        <taxon>Pseudomonas</taxon>
    </lineage>
</organism>
<reference evidence="8" key="1">
    <citation type="journal article" date="2020" name="Microorganisms">
        <title>Reliable Identification of Environmental Pseudomonas Isolates Using the rpoD Gene.</title>
        <authorList>
            <consortium name="The Broad Institute Genome Sequencing Platform"/>
            <person name="Girard L."/>
            <person name="Lood C."/>
            <person name="Rokni-Zadeh H."/>
            <person name="van Noort V."/>
            <person name="Lavigne R."/>
            <person name="De Mot R."/>
        </authorList>
    </citation>
    <scope>NUCLEOTIDE SEQUENCE</scope>
    <source>
        <strain evidence="8">SWRI10</strain>
    </source>
</reference>
<evidence type="ECO:0000256" key="4">
    <source>
        <dbReference type="ARBA" id="ARBA00022525"/>
    </source>
</evidence>
<dbReference type="NCBIfam" id="NF009361">
    <property type="entry name" value="PRK12717.1"/>
    <property type="match status" value="1"/>
</dbReference>
<dbReference type="GO" id="GO:0005576">
    <property type="term" value="C:extracellular region"/>
    <property type="evidence" value="ECO:0007669"/>
    <property type="project" value="UniProtKB-SubCell"/>
</dbReference>
<evidence type="ECO:0000313" key="8">
    <source>
        <dbReference type="EMBL" id="MBC3442406.1"/>
    </source>
</evidence>
<protein>
    <submittedName>
        <fullName evidence="8">Flagellar hook-associated protein 3</fullName>
    </submittedName>
</protein>
<dbReference type="Proteomes" id="UP000599879">
    <property type="component" value="Unassembled WGS sequence"/>
</dbReference>
<dbReference type="EMBL" id="JABWRE020000001">
    <property type="protein sequence ID" value="MBV4535146.1"/>
    <property type="molecule type" value="Genomic_DNA"/>
</dbReference>
<keyword evidence="4" id="KW-0964">Secreted</keyword>
<feature type="region of interest" description="Disordered" evidence="6">
    <location>
        <begin position="303"/>
        <end position="323"/>
    </location>
</feature>